<evidence type="ECO:0000256" key="9">
    <source>
        <dbReference type="ARBA" id="ARBA00023065"/>
    </source>
</evidence>
<keyword evidence="6" id="KW-0769">Symport</keyword>
<dbReference type="InterPro" id="IPR001734">
    <property type="entry name" value="Na/solute_symporter"/>
</dbReference>
<feature type="transmembrane region" description="Helical" evidence="14">
    <location>
        <begin position="6"/>
        <end position="23"/>
    </location>
</feature>
<protein>
    <submittedName>
        <fullName evidence="15">Sodium:solute symporter</fullName>
    </submittedName>
</protein>
<name>A0A1B7XL61_9BACT</name>
<feature type="transmembrane region" description="Helical" evidence="14">
    <location>
        <begin position="338"/>
        <end position="355"/>
    </location>
</feature>
<evidence type="ECO:0000256" key="12">
    <source>
        <dbReference type="ARBA" id="ARBA00033708"/>
    </source>
</evidence>
<dbReference type="RefSeq" id="WP_066852237.1">
    <property type="nucleotide sequence ID" value="NZ_JXMS01000003.1"/>
</dbReference>
<feature type="transmembrane region" description="Helical" evidence="14">
    <location>
        <begin position="386"/>
        <end position="404"/>
    </location>
</feature>
<evidence type="ECO:0000256" key="8">
    <source>
        <dbReference type="ARBA" id="ARBA00023053"/>
    </source>
</evidence>
<keyword evidence="11" id="KW-0739">Sodium transport</keyword>
<feature type="transmembrane region" description="Helical" evidence="14">
    <location>
        <begin position="123"/>
        <end position="143"/>
    </location>
</feature>
<dbReference type="GO" id="GO:0005298">
    <property type="term" value="F:proline:sodium symporter activity"/>
    <property type="evidence" value="ECO:0007669"/>
    <property type="project" value="TreeGrafter"/>
</dbReference>
<evidence type="ECO:0000256" key="11">
    <source>
        <dbReference type="ARBA" id="ARBA00023201"/>
    </source>
</evidence>
<feature type="transmembrane region" description="Helical" evidence="14">
    <location>
        <begin position="281"/>
        <end position="300"/>
    </location>
</feature>
<keyword evidence="4" id="KW-1003">Cell membrane</keyword>
<dbReference type="PROSITE" id="PS00456">
    <property type="entry name" value="NA_SOLUT_SYMP_1"/>
    <property type="match status" value="1"/>
</dbReference>
<comment type="similarity">
    <text evidence="2 13">Belongs to the sodium:solute symporter (SSF) (TC 2.A.21) family.</text>
</comment>
<feature type="transmembrane region" description="Helical" evidence="14">
    <location>
        <begin position="416"/>
        <end position="435"/>
    </location>
</feature>
<evidence type="ECO:0000313" key="16">
    <source>
        <dbReference type="Proteomes" id="UP000091979"/>
    </source>
</evidence>
<dbReference type="InterPro" id="IPR050277">
    <property type="entry name" value="Sodium:Solute_Symporter"/>
</dbReference>
<comment type="caution">
    <text evidence="15">The sequence shown here is derived from an EMBL/GenBank/DDBJ whole genome shotgun (WGS) entry which is preliminary data.</text>
</comment>
<feature type="transmembrane region" description="Helical" evidence="14">
    <location>
        <begin position="43"/>
        <end position="66"/>
    </location>
</feature>
<gene>
    <name evidence="15" type="ORF">SP90_02540</name>
</gene>
<evidence type="ECO:0000256" key="4">
    <source>
        <dbReference type="ARBA" id="ARBA00022475"/>
    </source>
</evidence>
<evidence type="ECO:0000256" key="7">
    <source>
        <dbReference type="ARBA" id="ARBA00022989"/>
    </source>
</evidence>
<dbReference type="PANTHER" id="PTHR48086">
    <property type="entry name" value="SODIUM/PROLINE SYMPORTER-RELATED"/>
    <property type="match status" value="1"/>
</dbReference>
<keyword evidence="7 14" id="KW-1133">Transmembrane helix</keyword>
<dbReference type="STRING" id="1560234.SP90_02540"/>
<comment type="catalytic activity">
    <reaction evidence="12">
        <text>L-proline(in) + Na(+)(in) = L-proline(out) + Na(+)(out)</text>
        <dbReference type="Rhea" id="RHEA:28967"/>
        <dbReference type="ChEBI" id="CHEBI:29101"/>
        <dbReference type="ChEBI" id="CHEBI:60039"/>
    </reaction>
</comment>
<comment type="subcellular location">
    <subcellularLocation>
        <location evidence="1">Cell membrane</location>
        <topology evidence="1">Multi-pass membrane protein</topology>
    </subcellularLocation>
</comment>
<keyword evidence="3" id="KW-0813">Transport</keyword>
<evidence type="ECO:0000313" key="15">
    <source>
        <dbReference type="EMBL" id="OBQ56215.1"/>
    </source>
</evidence>
<dbReference type="GO" id="GO:0015193">
    <property type="term" value="F:L-proline transmembrane transporter activity"/>
    <property type="evidence" value="ECO:0007669"/>
    <property type="project" value="TreeGrafter"/>
</dbReference>
<feature type="transmembrane region" description="Helical" evidence="14">
    <location>
        <begin position="72"/>
        <end position="91"/>
    </location>
</feature>
<dbReference type="Gene3D" id="1.20.1730.10">
    <property type="entry name" value="Sodium/glucose cotransporter"/>
    <property type="match status" value="1"/>
</dbReference>
<dbReference type="PROSITE" id="PS50283">
    <property type="entry name" value="NA_SOLUT_SYMP_3"/>
    <property type="match status" value="1"/>
</dbReference>
<organism evidence="15 16">
    <name type="scientific">Halodesulfovibrio spirochaetisodalis</name>
    <dbReference type="NCBI Taxonomy" id="1560234"/>
    <lineage>
        <taxon>Bacteria</taxon>
        <taxon>Pseudomonadati</taxon>
        <taxon>Thermodesulfobacteriota</taxon>
        <taxon>Desulfovibrionia</taxon>
        <taxon>Desulfovibrionales</taxon>
        <taxon>Desulfovibrionaceae</taxon>
        <taxon>Halodesulfovibrio</taxon>
    </lineage>
</organism>
<evidence type="ECO:0000256" key="14">
    <source>
        <dbReference type="SAM" id="Phobius"/>
    </source>
</evidence>
<feature type="transmembrane region" description="Helical" evidence="14">
    <location>
        <begin position="183"/>
        <end position="204"/>
    </location>
</feature>
<evidence type="ECO:0000256" key="3">
    <source>
        <dbReference type="ARBA" id="ARBA00022448"/>
    </source>
</evidence>
<evidence type="ECO:0000256" key="5">
    <source>
        <dbReference type="ARBA" id="ARBA00022692"/>
    </source>
</evidence>
<feature type="transmembrane region" description="Helical" evidence="14">
    <location>
        <begin position="501"/>
        <end position="518"/>
    </location>
</feature>
<feature type="transmembrane region" description="Helical" evidence="14">
    <location>
        <begin position="155"/>
        <end position="171"/>
    </location>
</feature>
<keyword evidence="5 14" id="KW-0812">Transmembrane</keyword>
<dbReference type="EMBL" id="JXMS01000003">
    <property type="protein sequence ID" value="OBQ56215.1"/>
    <property type="molecule type" value="Genomic_DNA"/>
</dbReference>
<proteinExistence type="inferred from homology"/>
<keyword evidence="10 14" id="KW-0472">Membrane</keyword>
<keyword evidence="9" id="KW-0406">Ion transport</keyword>
<dbReference type="GO" id="GO:0015824">
    <property type="term" value="P:proline transport"/>
    <property type="evidence" value="ECO:0007669"/>
    <property type="project" value="TreeGrafter"/>
</dbReference>
<evidence type="ECO:0000256" key="13">
    <source>
        <dbReference type="RuleBase" id="RU362091"/>
    </source>
</evidence>
<keyword evidence="8" id="KW-0915">Sodium</keyword>
<dbReference type="Pfam" id="PF00474">
    <property type="entry name" value="SSF"/>
    <property type="match status" value="1"/>
</dbReference>
<keyword evidence="16" id="KW-1185">Reference proteome</keyword>
<dbReference type="InterPro" id="IPR018212">
    <property type="entry name" value="Na/solute_symporter_CS"/>
</dbReference>
<dbReference type="Proteomes" id="UP000091979">
    <property type="component" value="Unassembled WGS sequence"/>
</dbReference>
<dbReference type="InterPro" id="IPR038377">
    <property type="entry name" value="Na/Glc_symporter_sf"/>
</dbReference>
<dbReference type="OrthoDB" id="9789704at2"/>
<sequence>MAVKLITSLLYFAIVFYLGWKGWKETKNAGDYMLAGRSVNPFVMAMSYGATFISTSAIIGFGGVAAMFGMSLLWLAFLNIFVGIFLAMVFLGKRTRRMGLVLNCHTFPELLGKRYNSRFIQGFSGGIIFFFIPVYAAAVLTGICRMTEVSLGLPYEWMLIGITAILSLYVITGGMKAVMYTDAFQGTIMVAMMVFLLGYTYYLLGGVVPAHETLTSMADLVPEKLQKGGILGWTQGTQTGSPLWLVIYTTIVYGVGIGVLAQPQLAVRFMTVSSDRELNRAVLYGSVFILLTIGIVYVVGSLSNAIFFKEFGKISIQMAGGNLDKIVPVFIEKIMPPWFSAMFLLAMFAAAMSTLSSQFHIGGTSLAHDVSRNIVRAKNNMSVPSINQLGIVVTIIATLVWAWLLPPSIVARATAFFFGLSGATFLPAYVFGLYWKGMTKTGAKISIVGGFTVSMLWMLFIHKKEAAAIGLCKALFSKVTLVADAAPGSTMFLLQWVDPNVVALPISIALAVGVSLVSRSLAKDHIQLCWQNCS</sequence>
<reference evidence="15 16" key="1">
    <citation type="submission" date="2015-01" db="EMBL/GenBank/DDBJ databases">
        <title>Desulfovibrio sp. JC271 draft genome sequence.</title>
        <authorList>
            <person name="Shivani Y."/>
            <person name="Subhash Y."/>
            <person name="Sasikala C."/>
            <person name="Ramana C.V."/>
        </authorList>
    </citation>
    <scope>NUCLEOTIDE SEQUENCE [LARGE SCALE GENOMIC DNA]</scope>
    <source>
        <strain evidence="15 16">JC271</strain>
    </source>
</reference>
<dbReference type="PANTHER" id="PTHR48086:SF3">
    <property type="entry name" value="SODIUM_PROLINE SYMPORTER"/>
    <property type="match status" value="1"/>
</dbReference>
<accession>A0A1B7XL61</accession>
<dbReference type="CDD" id="cd10322">
    <property type="entry name" value="SLC5sbd"/>
    <property type="match status" value="1"/>
</dbReference>
<dbReference type="GO" id="GO:0005886">
    <property type="term" value="C:plasma membrane"/>
    <property type="evidence" value="ECO:0007669"/>
    <property type="project" value="UniProtKB-SubCell"/>
</dbReference>
<evidence type="ECO:0000256" key="1">
    <source>
        <dbReference type="ARBA" id="ARBA00004651"/>
    </source>
</evidence>
<dbReference type="AlphaFoldDB" id="A0A1B7XL61"/>
<feature type="transmembrane region" description="Helical" evidence="14">
    <location>
        <begin position="442"/>
        <end position="461"/>
    </location>
</feature>
<evidence type="ECO:0000256" key="10">
    <source>
        <dbReference type="ARBA" id="ARBA00023136"/>
    </source>
</evidence>
<feature type="transmembrane region" description="Helical" evidence="14">
    <location>
        <begin position="243"/>
        <end position="261"/>
    </location>
</feature>
<dbReference type="NCBIfam" id="TIGR00813">
    <property type="entry name" value="sss"/>
    <property type="match status" value="1"/>
</dbReference>
<evidence type="ECO:0000256" key="2">
    <source>
        <dbReference type="ARBA" id="ARBA00006434"/>
    </source>
</evidence>
<dbReference type="PATRIC" id="fig|1560234.3.peg.1962"/>
<evidence type="ECO:0000256" key="6">
    <source>
        <dbReference type="ARBA" id="ARBA00022847"/>
    </source>
</evidence>